<organism evidence="1 2">
    <name type="scientific">Ligaoa zhengdingensis</name>
    <dbReference type="NCBI Taxonomy" id="2763658"/>
    <lineage>
        <taxon>Bacteria</taxon>
        <taxon>Bacillati</taxon>
        <taxon>Bacillota</taxon>
        <taxon>Clostridia</taxon>
        <taxon>Eubacteriales</taxon>
        <taxon>Oscillospiraceae</taxon>
        <taxon>Ligaoa</taxon>
    </lineage>
</organism>
<sequence>MSEKSIDRLEAALLNFVERVTDGKTATSETEIAVLPEVAKVLVLIKIFNRDL</sequence>
<dbReference type="EMBL" id="JACRST010000003">
    <property type="protein sequence ID" value="MBC8546085.1"/>
    <property type="molecule type" value="Genomic_DNA"/>
</dbReference>
<dbReference type="Proteomes" id="UP000653127">
    <property type="component" value="Unassembled WGS sequence"/>
</dbReference>
<proteinExistence type="predicted"/>
<accession>A0A926DVK7</accession>
<evidence type="ECO:0000313" key="2">
    <source>
        <dbReference type="Proteomes" id="UP000653127"/>
    </source>
</evidence>
<gene>
    <name evidence="1" type="ORF">H8711_03935</name>
</gene>
<reference evidence="1" key="1">
    <citation type="submission" date="2020-08" db="EMBL/GenBank/DDBJ databases">
        <title>Genome public.</title>
        <authorList>
            <person name="Liu C."/>
            <person name="Sun Q."/>
        </authorList>
    </citation>
    <scope>NUCLEOTIDE SEQUENCE</scope>
    <source>
        <strain evidence="1">NSJ-31</strain>
    </source>
</reference>
<keyword evidence="2" id="KW-1185">Reference proteome</keyword>
<name>A0A926DVK7_9FIRM</name>
<evidence type="ECO:0000313" key="1">
    <source>
        <dbReference type="EMBL" id="MBC8546085.1"/>
    </source>
</evidence>
<dbReference type="RefSeq" id="WP_249282232.1">
    <property type="nucleotide sequence ID" value="NZ_JACRST010000003.1"/>
</dbReference>
<protein>
    <submittedName>
        <fullName evidence="1">Uncharacterized protein</fullName>
    </submittedName>
</protein>
<comment type="caution">
    <text evidence="1">The sequence shown here is derived from an EMBL/GenBank/DDBJ whole genome shotgun (WGS) entry which is preliminary data.</text>
</comment>
<dbReference type="AlphaFoldDB" id="A0A926DVK7"/>